<evidence type="ECO:0000313" key="4">
    <source>
        <dbReference type="Proteomes" id="UP000321525"/>
    </source>
</evidence>
<dbReference type="EMBL" id="VOLR01000029">
    <property type="protein sequence ID" value="TWX55332.1"/>
    <property type="molecule type" value="Genomic_DNA"/>
</dbReference>
<evidence type="ECO:0000313" key="2">
    <source>
        <dbReference type="EMBL" id="TWX55332.1"/>
    </source>
</evidence>
<feature type="signal peptide" evidence="1">
    <location>
        <begin position="1"/>
        <end position="19"/>
    </location>
</feature>
<dbReference type="AlphaFoldDB" id="A0A5C6Q6A5"/>
<accession>A0A5C6Q6A5</accession>
<evidence type="ECO:0000313" key="5">
    <source>
        <dbReference type="Proteomes" id="UP000321917"/>
    </source>
</evidence>
<proteinExistence type="predicted"/>
<dbReference type="Proteomes" id="UP000321917">
    <property type="component" value="Unassembled WGS sequence"/>
</dbReference>
<evidence type="ECO:0008006" key="6">
    <source>
        <dbReference type="Google" id="ProtNLM"/>
    </source>
</evidence>
<reference evidence="3 5" key="1">
    <citation type="submission" date="2019-07" db="EMBL/GenBank/DDBJ databases">
        <title>Genomes of sea-ice associated Colwellia species.</title>
        <authorList>
            <person name="Bowman J.P."/>
        </authorList>
    </citation>
    <scope>NUCLEOTIDE SEQUENCE [LARGE SCALE GENOMIC DNA]</scope>
    <source>
        <strain evidence="2 4">ACAM 607</strain>
        <strain evidence="3 5">IC036</strain>
    </source>
</reference>
<evidence type="ECO:0000313" key="3">
    <source>
        <dbReference type="EMBL" id="TWX64403.1"/>
    </source>
</evidence>
<feature type="chain" id="PRO_5023133035" description="DUF4412 domain-containing protein" evidence="1">
    <location>
        <begin position="20"/>
        <end position="222"/>
    </location>
</feature>
<dbReference type="OrthoDB" id="5770735at2"/>
<name>A0A5C6Q6A5_9GAMM</name>
<evidence type="ECO:0000256" key="1">
    <source>
        <dbReference type="SAM" id="SignalP"/>
    </source>
</evidence>
<gene>
    <name evidence="2" type="ORF">ESZ26_16515</name>
    <name evidence="3" type="ORF">ESZ27_14570</name>
</gene>
<organism evidence="3 5">
    <name type="scientific">Colwellia hornerae</name>
    <dbReference type="NCBI Taxonomy" id="89402"/>
    <lineage>
        <taxon>Bacteria</taxon>
        <taxon>Pseudomonadati</taxon>
        <taxon>Pseudomonadota</taxon>
        <taxon>Gammaproteobacteria</taxon>
        <taxon>Alteromonadales</taxon>
        <taxon>Colwelliaceae</taxon>
        <taxon>Colwellia</taxon>
    </lineage>
</organism>
<sequence>MKRSLLALLLIILNSTSFANEEVKELPPIDPSFMGEHNMVLFVQRSAIYASVMTTYDRPSNVQLLYKIENKDLALLQTVRDGQLTTIKAQPFNLQRLMRGEEMVIMADIYAGHYARGGMLVYENMALTFAKKLYVRELDDIKDSSVQQNYDVVDLKKNYKIYIHKIQKAPSFAHIVNIDLEAGCLPGFRTSSAVPKETELLYKFLNCGTISPLYFESKDFEK</sequence>
<dbReference type="EMBL" id="VOLQ01000032">
    <property type="protein sequence ID" value="TWX64403.1"/>
    <property type="molecule type" value="Genomic_DNA"/>
</dbReference>
<keyword evidence="1" id="KW-0732">Signal</keyword>
<dbReference type="RefSeq" id="WP_146800552.1">
    <property type="nucleotide sequence ID" value="NZ_VOLP01000028.1"/>
</dbReference>
<dbReference type="Proteomes" id="UP000321525">
    <property type="component" value="Unassembled WGS sequence"/>
</dbReference>
<comment type="caution">
    <text evidence="3">The sequence shown here is derived from an EMBL/GenBank/DDBJ whole genome shotgun (WGS) entry which is preliminary data.</text>
</comment>
<keyword evidence="4" id="KW-1185">Reference proteome</keyword>
<protein>
    <recommendedName>
        <fullName evidence="6">DUF4412 domain-containing protein</fullName>
    </recommendedName>
</protein>